<feature type="compositionally biased region" description="Low complexity" evidence="1">
    <location>
        <begin position="144"/>
        <end position="156"/>
    </location>
</feature>
<feature type="region of interest" description="Disordered" evidence="1">
    <location>
        <begin position="1"/>
        <end position="86"/>
    </location>
</feature>
<reference evidence="2 3" key="1">
    <citation type="journal article" date="2019" name="New Phytol.">
        <title>Comparative genomics reveals unique wood-decay strategies and fruiting body development in the Schizophyllaceae.</title>
        <authorList>
            <person name="Almasi E."/>
            <person name="Sahu N."/>
            <person name="Krizsan K."/>
            <person name="Balint B."/>
            <person name="Kovacs G.M."/>
            <person name="Kiss B."/>
            <person name="Cseklye J."/>
            <person name="Drula E."/>
            <person name="Henrissat B."/>
            <person name="Nagy I."/>
            <person name="Chovatia M."/>
            <person name="Adam C."/>
            <person name="LaButti K."/>
            <person name="Lipzen A."/>
            <person name="Riley R."/>
            <person name="Grigoriev I.V."/>
            <person name="Nagy L.G."/>
        </authorList>
    </citation>
    <scope>NUCLEOTIDE SEQUENCE [LARGE SCALE GENOMIC DNA]</scope>
    <source>
        <strain evidence="2 3">NL-1724</strain>
    </source>
</reference>
<dbReference type="Proteomes" id="UP000320762">
    <property type="component" value="Unassembled WGS sequence"/>
</dbReference>
<organism evidence="2 3">
    <name type="scientific">Schizophyllum amplum</name>
    <dbReference type="NCBI Taxonomy" id="97359"/>
    <lineage>
        <taxon>Eukaryota</taxon>
        <taxon>Fungi</taxon>
        <taxon>Dikarya</taxon>
        <taxon>Basidiomycota</taxon>
        <taxon>Agaricomycotina</taxon>
        <taxon>Agaricomycetes</taxon>
        <taxon>Agaricomycetidae</taxon>
        <taxon>Agaricales</taxon>
        <taxon>Schizophyllaceae</taxon>
        <taxon>Schizophyllum</taxon>
    </lineage>
</organism>
<feature type="region of interest" description="Disordered" evidence="1">
    <location>
        <begin position="139"/>
        <end position="197"/>
    </location>
</feature>
<dbReference type="EMBL" id="VDMD01000053">
    <property type="protein sequence ID" value="TRM57047.1"/>
    <property type="molecule type" value="Genomic_DNA"/>
</dbReference>
<accession>A0A550BWX7</accession>
<keyword evidence="3" id="KW-1185">Reference proteome</keyword>
<feature type="compositionally biased region" description="Basic and acidic residues" evidence="1">
    <location>
        <begin position="176"/>
        <end position="191"/>
    </location>
</feature>
<dbReference type="AlphaFoldDB" id="A0A550BWX7"/>
<evidence type="ECO:0000256" key="1">
    <source>
        <dbReference type="SAM" id="MobiDB-lite"/>
    </source>
</evidence>
<evidence type="ECO:0000313" key="3">
    <source>
        <dbReference type="Proteomes" id="UP000320762"/>
    </source>
</evidence>
<comment type="caution">
    <text evidence="2">The sequence shown here is derived from an EMBL/GenBank/DDBJ whole genome shotgun (WGS) entry which is preliminary data.</text>
</comment>
<feature type="compositionally biased region" description="Polar residues" evidence="1">
    <location>
        <begin position="157"/>
        <end position="170"/>
    </location>
</feature>
<proteinExistence type="predicted"/>
<protein>
    <submittedName>
        <fullName evidence="2">Uncharacterized protein</fullName>
    </submittedName>
</protein>
<name>A0A550BWX7_9AGAR</name>
<feature type="compositionally biased region" description="Basic and acidic residues" evidence="1">
    <location>
        <begin position="44"/>
        <end position="79"/>
    </location>
</feature>
<sequence length="223" mass="23772">MCEELDDGGLPEHLVAEHSRAPSLPDSDVLDTPAGGDTNAALDTPKEPRLSSPEDRTLDAPDDRTLDFSEDTSPAHKSCDCPACDPADDSFDASDEDCFGVSDDSCIGASDNGCFGASEEDSLDAALFLGVINVRTRQSGNVASDDSSGQKDSSQGLNGSHNRRSVSLQNAVHPHYTAEDAEHCPSSDIVERSPSPAAYQTYRSPALDLPYLRRWTRSSSAPR</sequence>
<evidence type="ECO:0000313" key="2">
    <source>
        <dbReference type="EMBL" id="TRM57047.1"/>
    </source>
</evidence>
<gene>
    <name evidence="2" type="ORF">BD626DRAFT_574873</name>
</gene>